<dbReference type="Gene3D" id="3.40.50.300">
    <property type="entry name" value="P-loop containing nucleotide triphosphate hydrolases"/>
    <property type="match status" value="1"/>
</dbReference>
<dbReference type="GO" id="GO:0034605">
    <property type="term" value="P:cellular response to heat"/>
    <property type="evidence" value="ECO:0007669"/>
    <property type="project" value="TreeGrafter"/>
</dbReference>
<organism evidence="6 7">
    <name type="scientific">Vigna angularis var. angularis</name>
    <dbReference type="NCBI Taxonomy" id="157739"/>
    <lineage>
        <taxon>Eukaryota</taxon>
        <taxon>Viridiplantae</taxon>
        <taxon>Streptophyta</taxon>
        <taxon>Embryophyta</taxon>
        <taxon>Tracheophyta</taxon>
        <taxon>Spermatophyta</taxon>
        <taxon>Magnoliopsida</taxon>
        <taxon>eudicotyledons</taxon>
        <taxon>Gunneridae</taxon>
        <taxon>Pentapetalae</taxon>
        <taxon>rosids</taxon>
        <taxon>fabids</taxon>
        <taxon>Fabales</taxon>
        <taxon>Fabaceae</taxon>
        <taxon>Papilionoideae</taxon>
        <taxon>50 kb inversion clade</taxon>
        <taxon>NPAAA clade</taxon>
        <taxon>indigoferoid/millettioid clade</taxon>
        <taxon>Phaseoleae</taxon>
        <taxon>Vigna</taxon>
    </lineage>
</organism>
<evidence type="ECO:0000313" key="6">
    <source>
        <dbReference type="EMBL" id="BAT96978.1"/>
    </source>
</evidence>
<proteinExistence type="predicted"/>
<dbReference type="SUPFAM" id="SSF52540">
    <property type="entry name" value="P-loop containing nucleoside triphosphate hydrolases"/>
    <property type="match status" value="2"/>
</dbReference>
<gene>
    <name evidence="6" type="primary">Vigan.09G031200</name>
    <name evidence="6" type="ORF">VIGAN_09031200</name>
</gene>
<dbReference type="AlphaFoldDB" id="A0A0S3SW45"/>
<dbReference type="CDD" id="cd19499">
    <property type="entry name" value="RecA-like_ClpB_Hsp104-like"/>
    <property type="match status" value="1"/>
</dbReference>
<evidence type="ECO:0000259" key="5">
    <source>
        <dbReference type="Pfam" id="PF07724"/>
    </source>
</evidence>
<evidence type="ECO:0000313" key="7">
    <source>
        <dbReference type="Proteomes" id="UP000291084"/>
    </source>
</evidence>
<feature type="domain" description="ATPase AAA-type core" evidence="5">
    <location>
        <begin position="198"/>
        <end position="262"/>
    </location>
</feature>
<dbReference type="InterPro" id="IPR028299">
    <property type="entry name" value="ClpA/B_CS2"/>
</dbReference>
<dbReference type="GO" id="GO:0005524">
    <property type="term" value="F:ATP binding"/>
    <property type="evidence" value="ECO:0007669"/>
    <property type="project" value="UniProtKB-KW"/>
</dbReference>
<name>A0A0S3SW45_PHAAN</name>
<dbReference type="InterPro" id="IPR027417">
    <property type="entry name" value="P-loop_NTPase"/>
</dbReference>
<reference evidence="6 7" key="1">
    <citation type="journal article" date="2015" name="Sci. Rep.">
        <title>The power of single molecule real-time sequencing technology in the de novo assembly of a eukaryotic genome.</title>
        <authorList>
            <person name="Sakai H."/>
            <person name="Naito K."/>
            <person name="Ogiso-Tanaka E."/>
            <person name="Takahashi Y."/>
            <person name="Iseki K."/>
            <person name="Muto C."/>
            <person name="Satou K."/>
            <person name="Teruya K."/>
            <person name="Shiroma A."/>
            <person name="Shimoji M."/>
            <person name="Hirano T."/>
            <person name="Itoh T."/>
            <person name="Kaga A."/>
            <person name="Tomooka N."/>
        </authorList>
    </citation>
    <scope>NUCLEOTIDE SEQUENCE [LARGE SCALE GENOMIC DNA]</scope>
    <source>
        <strain evidence="7">cv. Shumari</strain>
    </source>
</reference>
<dbReference type="PRINTS" id="PR00300">
    <property type="entry name" value="CLPPROTEASEA"/>
</dbReference>
<dbReference type="Pfam" id="PF07724">
    <property type="entry name" value="AAA_2"/>
    <property type="match status" value="1"/>
</dbReference>
<dbReference type="InterPro" id="IPR001270">
    <property type="entry name" value="ClpA/B"/>
</dbReference>
<evidence type="ECO:0000256" key="2">
    <source>
        <dbReference type="ARBA" id="ARBA00022840"/>
    </source>
</evidence>
<keyword evidence="2" id="KW-0067">ATP-binding</keyword>
<dbReference type="Proteomes" id="UP000291084">
    <property type="component" value="Chromosome 9"/>
</dbReference>
<dbReference type="InterPro" id="IPR050130">
    <property type="entry name" value="ClpA_ClpB"/>
</dbReference>
<sequence>MEITSKPTELDEIDRAILKLEMEKLSLKNDTDKASKERLSKLENDLSLLKQKQKELAEQWDNEKVFMTRIRSIKEEIDRVNLEMEAAERDYDLNRAAELKYGTLMSLQRQLEEAEKNLTDFRNSGKSLLREEVIDLDITEIVSKWTGIPLSNLQQTEREKLVLLEQVLHKRVVGQDMAVKSVADAIRRSRAGLSDPNRPIASFMFMGPTGVGKTELAKALAGYLFNTENALVRIDMSEYMEKHAVSRLVGAPPGYVGYEEGPEKTLLCGPI</sequence>
<dbReference type="EMBL" id="AP015042">
    <property type="protein sequence ID" value="BAT96978.1"/>
    <property type="molecule type" value="Genomic_DNA"/>
</dbReference>
<evidence type="ECO:0000256" key="4">
    <source>
        <dbReference type="SAM" id="Coils"/>
    </source>
</evidence>
<feature type="coiled-coil region" evidence="4">
    <location>
        <begin position="10"/>
        <end position="131"/>
    </location>
</feature>
<keyword evidence="4" id="KW-0175">Coiled coil</keyword>
<keyword evidence="7" id="KW-1185">Reference proteome</keyword>
<dbReference type="PANTHER" id="PTHR11638:SF86">
    <property type="entry name" value="CHAPERONE PROTEIN CLPB4, MITOCHONDRIAL"/>
    <property type="match status" value="1"/>
</dbReference>
<dbReference type="Gene3D" id="6.10.140.130">
    <property type="match status" value="1"/>
</dbReference>
<evidence type="ECO:0000256" key="1">
    <source>
        <dbReference type="ARBA" id="ARBA00022741"/>
    </source>
</evidence>
<dbReference type="InterPro" id="IPR003959">
    <property type="entry name" value="ATPase_AAA_core"/>
</dbReference>
<keyword evidence="1" id="KW-0547">Nucleotide-binding</keyword>
<protein>
    <recommendedName>
        <fullName evidence="5">ATPase AAA-type core domain-containing protein</fullName>
    </recommendedName>
</protein>
<evidence type="ECO:0000256" key="3">
    <source>
        <dbReference type="ARBA" id="ARBA00023186"/>
    </source>
</evidence>
<dbReference type="OrthoDB" id="47330at2759"/>
<dbReference type="GO" id="GO:0005737">
    <property type="term" value="C:cytoplasm"/>
    <property type="evidence" value="ECO:0007669"/>
    <property type="project" value="TreeGrafter"/>
</dbReference>
<dbReference type="PANTHER" id="PTHR11638">
    <property type="entry name" value="ATP-DEPENDENT CLP PROTEASE"/>
    <property type="match status" value="1"/>
</dbReference>
<dbReference type="GO" id="GO:0016887">
    <property type="term" value="F:ATP hydrolysis activity"/>
    <property type="evidence" value="ECO:0007669"/>
    <property type="project" value="InterPro"/>
</dbReference>
<keyword evidence="3" id="KW-0143">Chaperone</keyword>
<accession>A0A0S3SW45</accession>
<dbReference type="PROSITE" id="PS00871">
    <property type="entry name" value="CLPAB_2"/>
    <property type="match status" value="1"/>
</dbReference>